<dbReference type="WBParaSite" id="MhA1_Contig1532.frz3.gene7">
    <property type="protein sequence ID" value="MhA1_Contig1532.frz3.gene7"/>
    <property type="gene ID" value="MhA1_Contig1532.frz3.gene7"/>
</dbReference>
<evidence type="ECO:0000313" key="1">
    <source>
        <dbReference type="Proteomes" id="UP000095281"/>
    </source>
</evidence>
<dbReference type="Proteomes" id="UP000095281">
    <property type="component" value="Unplaced"/>
</dbReference>
<proteinExistence type="predicted"/>
<protein>
    <submittedName>
        <fullName evidence="2">ALOG domain-containing protein</fullName>
    </submittedName>
</protein>
<evidence type="ECO:0000313" key="2">
    <source>
        <dbReference type="WBParaSite" id="MhA1_Contig1532.frz3.gene7"/>
    </source>
</evidence>
<dbReference type="AlphaFoldDB" id="A0A1I8B834"/>
<organism evidence="1 2">
    <name type="scientific">Meloidogyne hapla</name>
    <name type="common">Root-knot nematode worm</name>
    <dbReference type="NCBI Taxonomy" id="6305"/>
    <lineage>
        <taxon>Eukaryota</taxon>
        <taxon>Metazoa</taxon>
        <taxon>Ecdysozoa</taxon>
        <taxon>Nematoda</taxon>
        <taxon>Chromadorea</taxon>
        <taxon>Rhabditida</taxon>
        <taxon>Tylenchina</taxon>
        <taxon>Tylenchomorpha</taxon>
        <taxon>Tylenchoidea</taxon>
        <taxon>Meloidogynidae</taxon>
        <taxon>Meloidogyninae</taxon>
        <taxon>Meloidogyne</taxon>
    </lineage>
</organism>
<keyword evidence="1" id="KW-1185">Reference proteome</keyword>
<reference evidence="2" key="1">
    <citation type="submission" date="2016-11" db="UniProtKB">
        <authorList>
            <consortium name="WormBaseParasite"/>
        </authorList>
    </citation>
    <scope>IDENTIFICATION</scope>
</reference>
<name>A0A1I8B834_MELHA</name>
<sequence>MERKQRASSPASYTTYRYYKNIEQMKGSLDSFVGKQKRWILEGNPFLDKNNLIFQHSCSVNGCEAVLREIRALYSDDHCIQLGSSQHNWKLHGVSVEIPMLQHLSDEEKYLMHIPPGVSKFGDSTPAGSKFI</sequence>
<accession>A0A1I8B834</accession>